<dbReference type="Gene3D" id="1.20.1250.20">
    <property type="entry name" value="MFS general substrate transporter like domains"/>
    <property type="match status" value="1"/>
</dbReference>
<dbReference type="EMBL" id="CP097463">
    <property type="protein sequence ID" value="WAX58112.1"/>
    <property type="molecule type" value="Genomic_DNA"/>
</dbReference>
<proteinExistence type="predicted"/>
<dbReference type="PROSITE" id="PS50850">
    <property type="entry name" value="MFS"/>
    <property type="match status" value="1"/>
</dbReference>
<evidence type="ECO:0000256" key="6">
    <source>
        <dbReference type="ARBA" id="ARBA00023136"/>
    </source>
</evidence>
<organism evidence="9 10">
    <name type="scientific">Jatrophihabitans cynanchi</name>
    <dbReference type="NCBI Taxonomy" id="2944128"/>
    <lineage>
        <taxon>Bacteria</taxon>
        <taxon>Bacillati</taxon>
        <taxon>Actinomycetota</taxon>
        <taxon>Actinomycetes</taxon>
        <taxon>Jatrophihabitantales</taxon>
        <taxon>Jatrophihabitantaceae</taxon>
        <taxon>Jatrophihabitans</taxon>
    </lineage>
</organism>
<evidence type="ECO:0000259" key="8">
    <source>
        <dbReference type="PROSITE" id="PS50850"/>
    </source>
</evidence>
<name>A0ABY7K3H4_9ACTN</name>
<evidence type="ECO:0000256" key="4">
    <source>
        <dbReference type="ARBA" id="ARBA00022692"/>
    </source>
</evidence>
<dbReference type="PANTHER" id="PTHR23513:SF11">
    <property type="entry name" value="STAPHYLOFERRIN A TRANSPORTER"/>
    <property type="match status" value="1"/>
</dbReference>
<feature type="transmembrane region" description="Helical" evidence="7">
    <location>
        <begin position="299"/>
        <end position="321"/>
    </location>
</feature>
<dbReference type="InterPro" id="IPR010290">
    <property type="entry name" value="TM_effector"/>
</dbReference>
<feature type="transmembrane region" description="Helical" evidence="7">
    <location>
        <begin position="40"/>
        <end position="62"/>
    </location>
</feature>
<dbReference type="Pfam" id="PF05977">
    <property type="entry name" value="MFS_3"/>
    <property type="match status" value="1"/>
</dbReference>
<evidence type="ECO:0000256" key="2">
    <source>
        <dbReference type="ARBA" id="ARBA00022448"/>
    </source>
</evidence>
<keyword evidence="6 7" id="KW-0472">Membrane</keyword>
<evidence type="ECO:0000256" key="5">
    <source>
        <dbReference type="ARBA" id="ARBA00022989"/>
    </source>
</evidence>
<reference evidence="9" key="1">
    <citation type="submission" date="2022-05" db="EMBL/GenBank/DDBJ databases">
        <title>Jatrophihabitans sp. SB3-54 whole genome sequence.</title>
        <authorList>
            <person name="Suh M.K."/>
            <person name="Eom M.K."/>
            <person name="Kim J.S."/>
            <person name="Kim H.S."/>
            <person name="Do H.E."/>
            <person name="Shin Y.K."/>
            <person name="Lee J.-S."/>
        </authorList>
    </citation>
    <scope>NUCLEOTIDE SEQUENCE</scope>
    <source>
        <strain evidence="9">SB3-54</strain>
    </source>
</reference>
<keyword evidence="5 7" id="KW-1133">Transmembrane helix</keyword>
<keyword evidence="2" id="KW-0813">Transport</keyword>
<keyword evidence="4 7" id="KW-0812">Transmembrane</keyword>
<feature type="transmembrane region" description="Helical" evidence="7">
    <location>
        <begin position="333"/>
        <end position="352"/>
    </location>
</feature>
<keyword evidence="3" id="KW-1003">Cell membrane</keyword>
<dbReference type="SUPFAM" id="SSF103473">
    <property type="entry name" value="MFS general substrate transporter"/>
    <property type="match status" value="1"/>
</dbReference>
<dbReference type="CDD" id="cd06173">
    <property type="entry name" value="MFS_MefA_like"/>
    <property type="match status" value="1"/>
</dbReference>
<feature type="transmembrane region" description="Helical" evidence="7">
    <location>
        <begin position="211"/>
        <end position="232"/>
    </location>
</feature>
<dbReference type="Proteomes" id="UP001164693">
    <property type="component" value="Chromosome"/>
</dbReference>
<feature type="transmembrane region" description="Helical" evidence="7">
    <location>
        <begin position="74"/>
        <end position="93"/>
    </location>
</feature>
<dbReference type="InterPro" id="IPR036259">
    <property type="entry name" value="MFS_trans_sf"/>
</dbReference>
<dbReference type="InterPro" id="IPR020846">
    <property type="entry name" value="MFS_dom"/>
</dbReference>
<feature type="transmembrane region" description="Helical" evidence="7">
    <location>
        <begin position="163"/>
        <end position="183"/>
    </location>
</feature>
<feature type="transmembrane region" description="Helical" evidence="7">
    <location>
        <begin position="364"/>
        <end position="384"/>
    </location>
</feature>
<comment type="subcellular location">
    <subcellularLocation>
        <location evidence="1">Cell membrane</location>
        <topology evidence="1">Multi-pass membrane protein</topology>
    </subcellularLocation>
</comment>
<protein>
    <submittedName>
        <fullName evidence="9">MFS transporter</fullName>
    </submittedName>
</protein>
<feature type="transmembrane region" description="Helical" evidence="7">
    <location>
        <begin position="244"/>
        <end position="264"/>
    </location>
</feature>
<gene>
    <name evidence="9" type="ORF">M6B22_04905</name>
</gene>
<evidence type="ECO:0000313" key="9">
    <source>
        <dbReference type="EMBL" id="WAX58112.1"/>
    </source>
</evidence>
<evidence type="ECO:0000256" key="7">
    <source>
        <dbReference type="SAM" id="Phobius"/>
    </source>
</evidence>
<feature type="transmembrane region" description="Helical" evidence="7">
    <location>
        <begin position="271"/>
        <end position="293"/>
    </location>
</feature>
<evidence type="ECO:0000256" key="3">
    <source>
        <dbReference type="ARBA" id="ARBA00022475"/>
    </source>
</evidence>
<keyword evidence="10" id="KW-1185">Reference proteome</keyword>
<feature type="domain" description="Major facilitator superfamily (MFS) profile" evidence="8">
    <location>
        <begin position="209"/>
        <end position="398"/>
    </location>
</feature>
<evidence type="ECO:0000313" key="10">
    <source>
        <dbReference type="Proteomes" id="UP001164693"/>
    </source>
</evidence>
<evidence type="ECO:0000256" key="1">
    <source>
        <dbReference type="ARBA" id="ARBA00004651"/>
    </source>
</evidence>
<sequence length="398" mass="39953">MSFTSVRRDLWLVVVAKSVSLLGDEVAALALTLRLQAQGAGTGAVAALLVAALVPLVVLAPLVGRLVDGHDSRLLLVSSSLVQAALCAVLAFQTSTPSILLLVAALGCGQAVNGATWQALLPGIVGTERLPRAMGLSQAGGTMASIASPALAGLLFAQFGARIPLLVDAATFLAITVAALLVSTRHGTAGGVRTPERGGLRLLRADPLLRTLLLLLAVFAGLGSMVNVVDVFLVRGTLHASATWYGISGAALAVGMLVASLFAGRLRGDGALARAFVGSTLVLAAGLLGTALVPNVYVLIPLSALIGAANGVLNVALGSLMMGRAAAEVRGRVAAALSGVASAAQITAYALGGVLGMSLTPREIFALGGGLGLLAPVLFGQRLIRSAAPVRVRAESLA</sequence>
<accession>A0ABY7K3H4</accession>
<dbReference type="PANTHER" id="PTHR23513">
    <property type="entry name" value="INTEGRAL MEMBRANE EFFLUX PROTEIN-RELATED"/>
    <property type="match status" value="1"/>
</dbReference>
<dbReference type="RefSeq" id="WP_269444662.1">
    <property type="nucleotide sequence ID" value="NZ_CP097463.1"/>
</dbReference>
<feature type="transmembrane region" description="Helical" evidence="7">
    <location>
        <begin position="99"/>
        <end position="121"/>
    </location>
</feature>